<feature type="region of interest" description="Disordered" evidence="1">
    <location>
        <begin position="131"/>
        <end position="150"/>
    </location>
</feature>
<name>Q2RUK3_RHORT</name>
<dbReference type="AlphaFoldDB" id="Q2RUK3"/>
<evidence type="ECO:0000313" key="2">
    <source>
        <dbReference type="EMBL" id="ABC22192.1"/>
    </source>
</evidence>
<dbReference type="Proteomes" id="UP000001929">
    <property type="component" value="Chromosome"/>
</dbReference>
<dbReference type="KEGG" id="rru:Rru_A1391"/>
<evidence type="ECO:0000256" key="1">
    <source>
        <dbReference type="SAM" id="MobiDB-lite"/>
    </source>
</evidence>
<feature type="compositionally biased region" description="Pro residues" evidence="1">
    <location>
        <begin position="139"/>
        <end position="148"/>
    </location>
</feature>
<dbReference type="Pfam" id="PF09582">
    <property type="entry name" value="AnfO_nitrog"/>
    <property type="match status" value="1"/>
</dbReference>
<proteinExistence type="predicted"/>
<reference evidence="2 3" key="1">
    <citation type="journal article" date="2011" name="Stand. Genomic Sci.">
        <title>Complete genome sequence of Rhodospirillum rubrum type strain (S1).</title>
        <authorList>
            <person name="Munk A.C."/>
            <person name="Copeland A."/>
            <person name="Lucas S."/>
            <person name="Lapidus A."/>
            <person name="Del Rio T.G."/>
            <person name="Barry K."/>
            <person name="Detter J.C."/>
            <person name="Hammon N."/>
            <person name="Israni S."/>
            <person name="Pitluck S."/>
            <person name="Brettin T."/>
            <person name="Bruce D."/>
            <person name="Han C."/>
            <person name="Tapia R."/>
            <person name="Gilna P."/>
            <person name="Schmutz J."/>
            <person name="Larimer F."/>
            <person name="Land M."/>
            <person name="Kyrpides N.C."/>
            <person name="Mavromatis K."/>
            <person name="Richardson P."/>
            <person name="Rohde M."/>
            <person name="Goker M."/>
            <person name="Klenk H.P."/>
            <person name="Zhang Y."/>
            <person name="Roberts G.P."/>
            <person name="Reslewic S."/>
            <person name="Schwartz D.C."/>
        </authorList>
    </citation>
    <scope>NUCLEOTIDE SEQUENCE [LARGE SCALE GENOMIC DNA]</scope>
    <source>
        <strain evidence="3">ATCC 11170 / ATH 1.1.1 / DSM 467 / LMG 4362 / NCIMB 8255 / S1</strain>
    </source>
</reference>
<dbReference type="RefSeq" id="WP_011389145.1">
    <property type="nucleotide sequence ID" value="NC_007643.1"/>
</dbReference>
<keyword evidence="3" id="KW-1185">Reference proteome</keyword>
<organism evidence="2 3">
    <name type="scientific">Rhodospirillum rubrum (strain ATCC 11170 / ATH 1.1.1 / DSM 467 / LMG 4362 / NCIMB 8255 / S1)</name>
    <dbReference type="NCBI Taxonomy" id="269796"/>
    <lineage>
        <taxon>Bacteria</taxon>
        <taxon>Pseudomonadati</taxon>
        <taxon>Pseudomonadota</taxon>
        <taxon>Alphaproteobacteria</taxon>
        <taxon>Rhodospirillales</taxon>
        <taxon>Rhodospirillaceae</taxon>
        <taxon>Rhodospirillum</taxon>
    </lineage>
</organism>
<protein>
    <recommendedName>
        <fullName evidence="4">Fe-only nitrogenase accessory protein AnfO</fullName>
    </recommendedName>
</protein>
<dbReference type="HOGENOM" id="CLU_097520_0_0_5"/>
<evidence type="ECO:0000313" key="3">
    <source>
        <dbReference type="Proteomes" id="UP000001929"/>
    </source>
</evidence>
<dbReference type="EMBL" id="CP000230">
    <property type="protein sequence ID" value="ABC22192.1"/>
    <property type="molecule type" value="Genomic_DNA"/>
</dbReference>
<accession>Q2RUK3</accession>
<sequence>MQIAAFVNDQGQVAGFFDKGPVRLFEGSAGAWTLKTDILVDRQEATGLSAVKDALNSIVAHLDETAVFLAKDTRGLAYALLDDMGYRVWKSEGGLSDQLDLVAQKEQALAKEAPKAAAPGCSSGGCGSGRGKKAECAAAPPPPPPPLPQDLGKGRYRLDLGAILAGDTRLNARVALLPVLQEKAFISLEILCDHLPRWFDQELAALGLRADPPHPRENGPGLRVIVFAPAETAPASGEPS</sequence>
<dbReference type="PATRIC" id="fig|269796.9.peg.1460"/>
<dbReference type="STRING" id="269796.Rru_A1391"/>
<dbReference type="EnsemblBacteria" id="ABC22192">
    <property type="protein sequence ID" value="ABC22192"/>
    <property type="gene ID" value="Rru_A1391"/>
</dbReference>
<evidence type="ECO:0008006" key="4">
    <source>
        <dbReference type="Google" id="ProtNLM"/>
    </source>
</evidence>
<dbReference type="eggNOG" id="ENOG50308XE">
    <property type="taxonomic scope" value="Bacteria"/>
</dbReference>
<dbReference type="NCBIfam" id="TIGR02940">
    <property type="entry name" value="anfO_nitrog"/>
    <property type="match status" value="1"/>
</dbReference>
<dbReference type="PhylomeDB" id="Q2RUK3"/>
<dbReference type="InterPro" id="IPR014287">
    <property type="entry name" value="Nase_Fe-Fe_AnfO"/>
</dbReference>
<gene>
    <name evidence="2" type="ordered locus">Rru_A1391</name>
</gene>